<keyword evidence="2" id="KW-1185">Reference proteome</keyword>
<dbReference type="EMBL" id="JBEPSN010000002">
    <property type="protein sequence ID" value="MET4539526.1"/>
    <property type="molecule type" value="Genomic_DNA"/>
</dbReference>
<protein>
    <submittedName>
        <fullName evidence="1">Uncharacterized protein</fullName>
    </submittedName>
</protein>
<evidence type="ECO:0000313" key="2">
    <source>
        <dbReference type="Proteomes" id="UP001549307"/>
    </source>
</evidence>
<proteinExistence type="predicted"/>
<dbReference type="Proteomes" id="UP001549307">
    <property type="component" value="Unassembled WGS sequence"/>
</dbReference>
<gene>
    <name evidence="1" type="ORF">ABIE37_001298</name>
</gene>
<name>A0ABV2P464_9MICC</name>
<accession>A0ABV2P464</accession>
<reference evidence="1 2" key="1">
    <citation type="submission" date="2024-06" db="EMBL/GenBank/DDBJ databases">
        <title>Sorghum-associated microbial communities from plants grown in Nebraska, USA.</title>
        <authorList>
            <person name="Schachtman D."/>
        </authorList>
    </citation>
    <scope>NUCLEOTIDE SEQUENCE [LARGE SCALE GENOMIC DNA]</scope>
    <source>
        <strain evidence="1 2">3552</strain>
    </source>
</reference>
<organism evidence="1 2">
    <name type="scientific">Arthrobacter bambusae</name>
    <dbReference type="NCBI Taxonomy" id="1338426"/>
    <lineage>
        <taxon>Bacteria</taxon>
        <taxon>Bacillati</taxon>
        <taxon>Actinomycetota</taxon>
        <taxon>Actinomycetes</taxon>
        <taxon>Micrococcales</taxon>
        <taxon>Micrococcaceae</taxon>
        <taxon>Arthrobacter</taxon>
    </lineage>
</organism>
<evidence type="ECO:0000313" key="1">
    <source>
        <dbReference type="EMBL" id="MET4539526.1"/>
    </source>
</evidence>
<sequence length="195" mass="21896">MTVLKRTRSWAESITEVEERRQHAQLMVGAILTSVRYVNIDYERLDRLPASEGTGPRNITDPTEWDAQLWSCPGFDAVDYGIDLVMEDGRIFSVTWDTPGRFEGIGIRAEPLLGSGFLADADVAIWDVSRKRRWQDKCTRQVTQVDLNYEPWGLGGGFWCPSIRIGFQGSSIELELGESGTDCVPIPSSNNIIVR</sequence>
<comment type="caution">
    <text evidence="1">The sequence shown here is derived from an EMBL/GenBank/DDBJ whole genome shotgun (WGS) entry which is preliminary data.</text>
</comment>